<name>A0ACB1KHM7_RANTA</name>
<dbReference type="EMBL" id="CATOBB020001003">
    <property type="protein sequence ID" value="CAM9222536.1"/>
    <property type="molecule type" value="Genomic_DNA"/>
</dbReference>
<dbReference type="Proteomes" id="UP001162501">
    <property type="component" value="Unassembled WGS sequence"/>
</dbReference>
<protein>
    <submittedName>
        <fullName evidence="1">Uncharacterized protein</fullName>
    </submittedName>
</protein>
<evidence type="ECO:0000313" key="1">
    <source>
        <dbReference type="EMBL" id="CAM9222536.1"/>
    </source>
</evidence>
<gene>
    <name evidence="1" type="ORF">MRATA1EN22A_LOCUS30080</name>
</gene>
<comment type="caution">
    <text evidence="1">The sequence shown here is derived from an EMBL/GenBank/DDBJ whole genome shotgun (WGS) entry which is preliminary data.</text>
</comment>
<evidence type="ECO:0000313" key="2">
    <source>
        <dbReference type="Proteomes" id="UP001162501"/>
    </source>
</evidence>
<reference evidence="1" key="1">
    <citation type="submission" date="2025-03" db="EMBL/GenBank/DDBJ databases">
        <authorList>
            <consortium name="ELIXIR-Norway"/>
            <consortium name="Elixir Norway"/>
        </authorList>
    </citation>
    <scope>NUCLEOTIDE SEQUENCE</scope>
</reference>
<proteinExistence type="predicted"/>
<organism evidence="1 2">
    <name type="scientific">Rangifer tarandus platyrhynchus</name>
    <name type="common">Svalbard reindeer</name>
    <dbReference type="NCBI Taxonomy" id="3082113"/>
    <lineage>
        <taxon>Eukaryota</taxon>
        <taxon>Metazoa</taxon>
        <taxon>Chordata</taxon>
        <taxon>Craniata</taxon>
        <taxon>Vertebrata</taxon>
        <taxon>Euteleostomi</taxon>
        <taxon>Mammalia</taxon>
        <taxon>Eutheria</taxon>
        <taxon>Laurasiatheria</taxon>
        <taxon>Artiodactyla</taxon>
        <taxon>Ruminantia</taxon>
        <taxon>Pecora</taxon>
        <taxon>Cervidae</taxon>
        <taxon>Odocoileinae</taxon>
        <taxon>Rangifer</taxon>
    </lineage>
</organism>
<accession>A0ACB1KHM7</accession>
<sequence>MRPNRSPEESTEGDAGRTEWKPTAKDAFKDISVYFSKEEWEEMGEWEKIRYRNVKRNYEALIAIGFRATRPAFMHHRRQVIKPQVEDTEDSDEEWTPRQQGKPSAMAFRLEQTKHKKRMSRAPLSKESSLKELPGAAKSLKTSGSKQAQKPVPHHRKARTPGQHPRQNVELRRKETGVKRYSLRERKGHVYQEVSEPQDDDYLYCEQCQNFFIDSCAAHGPPTFVKDCAVKRGHANRSALTLPPGLSIRLSGIPDAGLGVWNEASDLPLGLHFGPYEGQITDDEEAANSGYAWLITKGRNCYEYVDGKDTSWANWMRYVNCARDDEEQNLVAFQYHGQIFYRTCQVVRPGCELLVWYGDEYGQDLGIKRDSRGKSKLAAGRELKPKIHPCASCSLAFSSQKFLSQHIQRSHPSQTLLRPSERDPLQPEDPCPGNQNQRYSDPQSPSDKPEGQEAKDRPKPLLKSIRLKRISRASSYSPGGQMGGSGARPPMGGQVSSPGSFRGLPCASKANADWMSALSSRLWDVPLHQLSIPGSHDTMTYCLNKKSPISSKEPRLLQLLGKVLPCVTLPVVLKWSTTQVLSVAEQLDAGVRYLDLRIAHVEDGSERNLHFVHMVYTTALVEDTLTEISEWLEGHPREAVVLACRNFEGMTEGLHEYLVGCIKNIFGDKLCPRGEVPTLRQLWSRGQQVILSYEDEASVSRHTELWPAIPYWWGNKVKPQDLIHYLEHMKSCGRPGGLFVAGINLTENLGFILVHPAWSLEKLTLWGLPHLCAWVRAQCPGSAAGCTNIIAGDFIGATGFVSDVIGLNRKLLRG</sequence>